<keyword evidence="6 10" id="KW-0418">Kinase</keyword>
<keyword evidence="4" id="KW-0597">Phosphoprotein</keyword>
<dbReference type="Proteomes" id="UP001519921">
    <property type="component" value="Unassembled WGS sequence"/>
</dbReference>
<evidence type="ECO:0000313" key="10">
    <source>
        <dbReference type="EMBL" id="MBW6410853.1"/>
    </source>
</evidence>
<comment type="caution">
    <text evidence="10">The sequence shown here is derived from an EMBL/GenBank/DDBJ whole genome shotgun (WGS) entry which is preliminary data.</text>
</comment>
<evidence type="ECO:0000256" key="8">
    <source>
        <dbReference type="SAM" id="Phobius"/>
    </source>
</evidence>
<dbReference type="SMART" id="SM00387">
    <property type="entry name" value="HATPase_c"/>
    <property type="match status" value="1"/>
</dbReference>
<evidence type="ECO:0000256" key="6">
    <source>
        <dbReference type="ARBA" id="ARBA00022777"/>
    </source>
</evidence>
<dbReference type="Gene3D" id="3.30.565.10">
    <property type="entry name" value="Histidine kinase-like ATPase, C-terminal domain"/>
    <property type="match status" value="1"/>
</dbReference>
<dbReference type="PRINTS" id="PR00344">
    <property type="entry name" value="BCTRLSENSOR"/>
</dbReference>
<dbReference type="EMBL" id="JAHXPT010000010">
    <property type="protein sequence ID" value="MBW6410853.1"/>
    <property type="molecule type" value="Genomic_DNA"/>
</dbReference>
<feature type="transmembrane region" description="Helical" evidence="8">
    <location>
        <begin position="39"/>
        <end position="64"/>
    </location>
</feature>
<dbReference type="CDD" id="cd00082">
    <property type="entry name" value="HisKA"/>
    <property type="match status" value="1"/>
</dbReference>
<evidence type="ECO:0000256" key="7">
    <source>
        <dbReference type="ARBA" id="ARBA00023012"/>
    </source>
</evidence>
<protein>
    <recommendedName>
        <fullName evidence="3">histidine kinase</fullName>
        <ecNumber evidence="3">2.7.13.3</ecNumber>
    </recommendedName>
</protein>
<proteinExistence type="predicted"/>
<dbReference type="EC" id="2.7.13.3" evidence="3"/>
<feature type="domain" description="Histidine kinase" evidence="9">
    <location>
        <begin position="134"/>
        <end position="349"/>
    </location>
</feature>
<comment type="catalytic activity">
    <reaction evidence="1">
        <text>ATP + protein L-histidine = ADP + protein N-phospho-L-histidine.</text>
        <dbReference type="EC" id="2.7.13.3"/>
    </reaction>
</comment>
<dbReference type="Pfam" id="PF00512">
    <property type="entry name" value="HisKA"/>
    <property type="match status" value="1"/>
</dbReference>
<dbReference type="SUPFAM" id="SSF47384">
    <property type="entry name" value="Homodimeric domain of signal transducing histidine kinase"/>
    <property type="match status" value="1"/>
</dbReference>
<dbReference type="InterPro" id="IPR005467">
    <property type="entry name" value="His_kinase_dom"/>
</dbReference>
<dbReference type="GO" id="GO:0016301">
    <property type="term" value="F:kinase activity"/>
    <property type="evidence" value="ECO:0007669"/>
    <property type="project" value="UniProtKB-KW"/>
</dbReference>
<comment type="subcellular location">
    <subcellularLocation>
        <location evidence="2">Membrane</location>
    </subcellularLocation>
</comment>
<dbReference type="PANTHER" id="PTHR45453">
    <property type="entry name" value="PHOSPHATE REGULON SENSOR PROTEIN PHOR"/>
    <property type="match status" value="1"/>
</dbReference>
<evidence type="ECO:0000256" key="2">
    <source>
        <dbReference type="ARBA" id="ARBA00004370"/>
    </source>
</evidence>
<feature type="transmembrane region" description="Helical" evidence="8">
    <location>
        <begin position="12"/>
        <end position="33"/>
    </location>
</feature>
<evidence type="ECO:0000256" key="5">
    <source>
        <dbReference type="ARBA" id="ARBA00022679"/>
    </source>
</evidence>
<evidence type="ECO:0000256" key="1">
    <source>
        <dbReference type="ARBA" id="ARBA00000085"/>
    </source>
</evidence>
<accession>A0ABS7AQA8</accession>
<name>A0ABS7AQA8_9CLOT</name>
<dbReference type="RefSeq" id="WP_219780322.1">
    <property type="nucleotide sequence ID" value="NZ_JAHXPT010000010.1"/>
</dbReference>
<evidence type="ECO:0000259" key="9">
    <source>
        <dbReference type="PROSITE" id="PS50109"/>
    </source>
</evidence>
<keyword evidence="7" id="KW-0902">Two-component regulatory system</keyword>
<dbReference type="PROSITE" id="PS50109">
    <property type="entry name" value="HIS_KIN"/>
    <property type="match status" value="1"/>
</dbReference>
<reference evidence="10 11" key="1">
    <citation type="submission" date="2021-07" db="EMBL/GenBank/DDBJ databases">
        <title>Clostridium weizhouense sp. nov., an anaerobic bacterium isolated from activated sludge of Petroleum wastewater.</title>
        <authorList>
            <person name="Li Q."/>
        </authorList>
    </citation>
    <scope>NUCLEOTIDE SEQUENCE [LARGE SCALE GENOMIC DNA]</scope>
    <source>
        <strain evidence="10 11">YB-6</strain>
    </source>
</reference>
<dbReference type="Gene3D" id="1.10.287.130">
    <property type="match status" value="1"/>
</dbReference>
<dbReference type="Pfam" id="PF02518">
    <property type="entry name" value="HATPase_c"/>
    <property type="match status" value="1"/>
</dbReference>
<keyword evidence="11" id="KW-1185">Reference proteome</keyword>
<dbReference type="InterPro" id="IPR003594">
    <property type="entry name" value="HATPase_dom"/>
</dbReference>
<dbReference type="PANTHER" id="PTHR45453:SF1">
    <property type="entry name" value="PHOSPHATE REGULON SENSOR PROTEIN PHOR"/>
    <property type="match status" value="1"/>
</dbReference>
<gene>
    <name evidence="10" type="ORF">KYD98_12180</name>
</gene>
<evidence type="ECO:0000256" key="4">
    <source>
        <dbReference type="ARBA" id="ARBA00022553"/>
    </source>
</evidence>
<keyword evidence="8" id="KW-0472">Membrane</keyword>
<dbReference type="CDD" id="cd00075">
    <property type="entry name" value="HATPase"/>
    <property type="match status" value="1"/>
</dbReference>
<dbReference type="InterPro" id="IPR036890">
    <property type="entry name" value="HATPase_C_sf"/>
</dbReference>
<sequence length="349" mass="40010">MKDDKDRLAHHIRNTIGIIVSIIIGFFVIYKIFNIKVNFYIITLNILSCFLGIAIYLVGIYIIYKRVGHSKDNFKMVFNALDRISNGDFGVFIESEKYENNPHNHLMKELAEKVNSMVKQLSNMEMMRQDFVSNVSHEIQSPLTSIQGFAVLLQNDRLSPEEKKSYLGIIQMESKRLSKLSDNLLKLSALDCETKELQIKSYDLSKQLRNIILSLEPQWLDKNIEFVIEFSDVTINADEELMSEVWINLLNNSIKFTPYGSKIYVSIKKEPDGIDVIIKDSGIGISEEEQKCIFERFYMIDKSRKRELGGNGLGLSIVKKIVDLHKGNIKVQSDINKGATFIISLPIEN</sequence>
<dbReference type="InterPro" id="IPR036097">
    <property type="entry name" value="HisK_dim/P_sf"/>
</dbReference>
<evidence type="ECO:0000313" key="11">
    <source>
        <dbReference type="Proteomes" id="UP001519921"/>
    </source>
</evidence>
<dbReference type="SMART" id="SM00388">
    <property type="entry name" value="HisKA"/>
    <property type="match status" value="1"/>
</dbReference>
<dbReference type="InterPro" id="IPR004358">
    <property type="entry name" value="Sig_transdc_His_kin-like_C"/>
</dbReference>
<organism evidence="10 11">
    <name type="scientific">Clostridium weizhouense</name>
    <dbReference type="NCBI Taxonomy" id="2859781"/>
    <lineage>
        <taxon>Bacteria</taxon>
        <taxon>Bacillati</taxon>
        <taxon>Bacillota</taxon>
        <taxon>Clostridia</taxon>
        <taxon>Eubacteriales</taxon>
        <taxon>Clostridiaceae</taxon>
        <taxon>Clostridium</taxon>
    </lineage>
</organism>
<keyword evidence="8" id="KW-1133">Transmembrane helix</keyword>
<dbReference type="InterPro" id="IPR003661">
    <property type="entry name" value="HisK_dim/P_dom"/>
</dbReference>
<keyword evidence="8" id="KW-0812">Transmembrane</keyword>
<keyword evidence="5" id="KW-0808">Transferase</keyword>
<dbReference type="InterPro" id="IPR050351">
    <property type="entry name" value="BphY/WalK/GraS-like"/>
</dbReference>
<dbReference type="SUPFAM" id="SSF55874">
    <property type="entry name" value="ATPase domain of HSP90 chaperone/DNA topoisomerase II/histidine kinase"/>
    <property type="match status" value="1"/>
</dbReference>
<evidence type="ECO:0000256" key="3">
    <source>
        <dbReference type="ARBA" id="ARBA00012438"/>
    </source>
</evidence>